<keyword evidence="1" id="KW-0732">Signal</keyword>
<sequence>MTRRLRLTLLGVGAMASPRFAPAGLLVACGRHRVAFDGGPGAEPPEGRLDAWLVTDEHAELRSALRRLAAERGLVPRMTDVDLGELRIRALPVVHTSHPTCGYRIEAEPGAVVWAPEFRAFPAWAAEADLMFAEASCWDRPIRFRGGVGGHAPVREVGAEAVRNRVGRLVYAHIGRPCLRAMDAGLAPAYGEWGREGRTYVLPARHWPR</sequence>
<proteinExistence type="predicted"/>
<dbReference type="SUPFAM" id="SSF56281">
    <property type="entry name" value="Metallo-hydrolase/oxidoreductase"/>
    <property type="match status" value="1"/>
</dbReference>
<dbReference type="Proteomes" id="UP000318103">
    <property type="component" value="Unassembled WGS sequence"/>
</dbReference>
<accession>A0A542TI07</accession>
<dbReference type="AlphaFoldDB" id="A0A542TI07"/>
<dbReference type="Pfam" id="PF12706">
    <property type="entry name" value="Lactamase_B_2"/>
    <property type="match status" value="1"/>
</dbReference>
<protein>
    <submittedName>
        <fullName evidence="3">Beta-lactamase family protein</fullName>
    </submittedName>
</protein>
<evidence type="ECO:0000313" key="3">
    <source>
        <dbReference type="EMBL" id="TQK86482.1"/>
    </source>
</evidence>
<dbReference type="RefSeq" id="WP_055703942.1">
    <property type="nucleotide sequence ID" value="NZ_JBPJFI010000001.1"/>
</dbReference>
<evidence type="ECO:0000256" key="1">
    <source>
        <dbReference type="SAM" id="SignalP"/>
    </source>
</evidence>
<comment type="caution">
    <text evidence="3">The sequence shown here is derived from an EMBL/GenBank/DDBJ whole genome shotgun (WGS) entry which is preliminary data.</text>
</comment>
<keyword evidence="4" id="KW-1185">Reference proteome</keyword>
<gene>
    <name evidence="3" type="ORF">FB563_6617</name>
</gene>
<evidence type="ECO:0000259" key="2">
    <source>
        <dbReference type="Pfam" id="PF12706"/>
    </source>
</evidence>
<name>A0A542TI07_9ACTN</name>
<feature type="chain" id="PRO_5039152098" evidence="1">
    <location>
        <begin position="24"/>
        <end position="209"/>
    </location>
</feature>
<reference evidence="3 4" key="1">
    <citation type="submission" date="2019-06" db="EMBL/GenBank/DDBJ databases">
        <title>Sequencing the genomes of 1000 actinobacteria strains.</title>
        <authorList>
            <person name="Klenk H.-P."/>
        </authorList>
    </citation>
    <scope>NUCLEOTIDE SEQUENCE [LARGE SCALE GENOMIC DNA]</scope>
    <source>
        <strain evidence="3 4">DSM 41929</strain>
    </source>
</reference>
<dbReference type="EMBL" id="VFNX01000002">
    <property type="protein sequence ID" value="TQK86482.1"/>
    <property type="molecule type" value="Genomic_DNA"/>
</dbReference>
<dbReference type="OrthoDB" id="3474494at2"/>
<organism evidence="3 4">
    <name type="scientific">Streptomyces puniciscabiei</name>
    <dbReference type="NCBI Taxonomy" id="164348"/>
    <lineage>
        <taxon>Bacteria</taxon>
        <taxon>Bacillati</taxon>
        <taxon>Actinomycetota</taxon>
        <taxon>Actinomycetes</taxon>
        <taxon>Kitasatosporales</taxon>
        <taxon>Streptomycetaceae</taxon>
        <taxon>Streptomyces</taxon>
    </lineage>
</organism>
<feature type="signal peptide" evidence="1">
    <location>
        <begin position="1"/>
        <end position="23"/>
    </location>
</feature>
<dbReference type="InterPro" id="IPR001279">
    <property type="entry name" value="Metallo-B-lactamas"/>
</dbReference>
<dbReference type="Gene3D" id="3.60.15.10">
    <property type="entry name" value="Ribonuclease Z/Hydroxyacylglutathione hydrolase-like"/>
    <property type="match status" value="1"/>
</dbReference>
<feature type="domain" description="Metallo-beta-lactamase" evidence="2">
    <location>
        <begin position="80"/>
        <end position="174"/>
    </location>
</feature>
<evidence type="ECO:0000313" key="4">
    <source>
        <dbReference type="Proteomes" id="UP000318103"/>
    </source>
</evidence>
<dbReference type="InterPro" id="IPR036866">
    <property type="entry name" value="RibonucZ/Hydroxyglut_hydro"/>
</dbReference>